<dbReference type="InterPro" id="IPR021241">
    <property type="entry name" value="CsiV"/>
</dbReference>
<dbReference type="AlphaFoldDB" id="A0A3B0XME8"/>
<protein>
    <submittedName>
        <fullName evidence="1">Uncharacterized protein</fullName>
    </submittedName>
</protein>
<evidence type="ECO:0000313" key="1">
    <source>
        <dbReference type="EMBL" id="VAW65900.1"/>
    </source>
</evidence>
<sequence>MNNKLVNKIVMLVAVFLVISLPSLSYAKKTGYIVELIIFEDVNGRYLNSEDWTFNDKLLHAKTLEATKTARKDPQYAELGWKSAKLAKSLERIKKSSQYNVLVNKRWKQTGLDRENVINIQIGTKAQQKSETAEAINAPLVDGSAKAGTEPPLLQPLVSAPYISGQVTLIMSRYLHFNVNLHYFRPQISESGETEFVSYPVVSERRMRSKEIHYIDHPLVGVIVLATPYNIKSRDSDTDPSKYKTL</sequence>
<organism evidence="1">
    <name type="scientific">hydrothermal vent metagenome</name>
    <dbReference type="NCBI Taxonomy" id="652676"/>
    <lineage>
        <taxon>unclassified sequences</taxon>
        <taxon>metagenomes</taxon>
        <taxon>ecological metagenomes</taxon>
    </lineage>
</organism>
<proteinExistence type="predicted"/>
<dbReference type="EMBL" id="UOFI01000071">
    <property type="protein sequence ID" value="VAW65900.1"/>
    <property type="molecule type" value="Genomic_DNA"/>
</dbReference>
<dbReference type="Pfam" id="PF10972">
    <property type="entry name" value="CsiV"/>
    <property type="match status" value="1"/>
</dbReference>
<gene>
    <name evidence="1" type="ORF">MNBD_GAMMA09-212</name>
</gene>
<accession>A0A3B0XME8</accession>
<name>A0A3B0XME8_9ZZZZ</name>
<reference evidence="1" key="1">
    <citation type="submission" date="2018-06" db="EMBL/GenBank/DDBJ databases">
        <authorList>
            <person name="Zhirakovskaya E."/>
        </authorList>
    </citation>
    <scope>NUCLEOTIDE SEQUENCE</scope>
</reference>